<evidence type="ECO:0000259" key="2">
    <source>
        <dbReference type="PROSITE" id="PS51767"/>
    </source>
</evidence>
<dbReference type="InterPro" id="IPR034164">
    <property type="entry name" value="Pepsin-like_dom"/>
</dbReference>
<dbReference type="GO" id="GO:0005764">
    <property type="term" value="C:lysosome"/>
    <property type="evidence" value="ECO:0007669"/>
    <property type="project" value="TreeGrafter"/>
</dbReference>
<proteinExistence type="inferred from homology"/>
<evidence type="ECO:0000313" key="4">
    <source>
        <dbReference type="Proteomes" id="UP000053660"/>
    </source>
</evidence>
<dbReference type="SUPFAM" id="SSF50630">
    <property type="entry name" value="Acid proteases"/>
    <property type="match status" value="1"/>
</dbReference>
<dbReference type="PROSITE" id="PS51767">
    <property type="entry name" value="PEPTIDASE_A1"/>
    <property type="match status" value="1"/>
</dbReference>
<feature type="non-terminal residue" evidence="3">
    <location>
        <position position="1"/>
    </location>
</feature>
<name>A0A0B1TKK8_OESDE</name>
<dbReference type="OrthoDB" id="5866118at2759"/>
<dbReference type="GO" id="GO:0004190">
    <property type="term" value="F:aspartic-type endopeptidase activity"/>
    <property type="evidence" value="ECO:0007669"/>
    <property type="project" value="InterPro"/>
</dbReference>
<sequence length="106" mass="11660">KPLHVPAFQYGTGDAKGFFGNDTVRFGAEGTKQLEVPGCQFGQADSIADFFVGHPIDGILGMAFSTLSARKVVPVFEQAYTLGLVEPIFTVYYKRAGYRKFQCKDQ</sequence>
<evidence type="ECO:0000256" key="1">
    <source>
        <dbReference type="ARBA" id="ARBA00007447"/>
    </source>
</evidence>
<dbReference type="Pfam" id="PF00026">
    <property type="entry name" value="Asp"/>
    <property type="match status" value="1"/>
</dbReference>
<dbReference type="PANTHER" id="PTHR47966">
    <property type="entry name" value="BETA-SITE APP-CLEAVING ENZYME, ISOFORM A-RELATED"/>
    <property type="match status" value="1"/>
</dbReference>
<feature type="domain" description="Peptidase A1" evidence="2">
    <location>
        <begin position="1"/>
        <end position="106"/>
    </location>
</feature>
<dbReference type="CDD" id="cd05471">
    <property type="entry name" value="pepsin_like"/>
    <property type="match status" value="1"/>
</dbReference>
<accession>A0A0B1TKK8</accession>
<dbReference type="InterPro" id="IPR001461">
    <property type="entry name" value="Aspartic_peptidase_A1"/>
</dbReference>
<reference evidence="3 4" key="1">
    <citation type="submission" date="2014-03" db="EMBL/GenBank/DDBJ databases">
        <title>Draft genome of the hookworm Oesophagostomum dentatum.</title>
        <authorList>
            <person name="Mitreva M."/>
        </authorList>
    </citation>
    <scope>NUCLEOTIDE SEQUENCE [LARGE SCALE GENOMIC DNA]</scope>
    <source>
        <strain evidence="3 4">OD-Hann</strain>
    </source>
</reference>
<dbReference type="GO" id="GO:0006508">
    <property type="term" value="P:proteolysis"/>
    <property type="evidence" value="ECO:0007669"/>
    <property type="project" value="InterPro"/>
</dbReference>
<dbReference type="EMBL" id="KN549686">
    <property type="protein sequence ID" value="KHJ96362.1"/>
    <property type="molecule type" value="Genomic_DNA"/>
</dbReference>
<dbReference type="Proteomes" id="UP000053660">
    <property type="component" value="Unassembled WGS sequence"/>
</dbReference>
<protein>
    <recommendedName>
        <fullName evidence="2">Peptidase A1 domain-containing protein</fullName>
    </recommendedName>
</protein>
<dbReference type="PANTHER" id="PTHR47966:SF45">
    <property type="entry name" value="PEPTIDASE A1 DOMAIN-CONTAINING PROTEIN"/>
    <property type="match status" value="1"/>
</dbReference>
<dbReference type="InterPro" id="IPR033121">
    <property type="entry name" value="PEPTIDASE_A1"/>
</dbReference>
<comment type="similarity">
    <text evidence="1">Belongs to the peptidase A1 family.</text>
</comment>
<organism evidence="3 4">
    <name type="scientific">Oesophagostomum dentatum</name>
    <name type="common">Nodular worm</name>
    <dbReference type="NCBI Taxonomy" id="61180"/>
    <lineage>
        <taxon>Eukaryota</taxon>
        <taxon>Metazoa</taxon>
        <taxon>Ecdysozoa</taxon>
        <taxon>Nematoda</taxon>
        <taxon>Chromadorea</taxon>
        <taxon>Rhabditida</taxon>
        <taxon>Rhabditina</taxon>
        <taxon>Rhabditomorpha</taxon>
        <taxon>Strongyloidea</taxon>
        <taxon>Strongylidae</taxon>
        <taxon>Oesophagostomum</taxon>
    </lineage>
</organism>
<dbReference type="AlphaFoldDB" id="A0A0B1TKK8"/>
<gene>
    <name evidence="3" type="ORF">OESDEN_03675</name>
</gene>
<evidence type="ECO:0000313" key="3">
    <source>
        <dbReference type="EMBL" id="KHJ96362.1"/>
    </source>
</evidence>
<dbReference type="Gene3D" id="2.40.70.10">
    <property type="entry name" value="Acid Proteases"/>
    <property type="match status" value="1"/>
</dbReference>
<keyword evidence="4" id="KW-1185">Reference proteome</keyword>
<dbReference type="InterPro" id="IPR021109">
    <property type="entry name" value="Peptidase_aspartic_dom_sf"/>
</dbReference>